<gene>
    <name evidence="1" type="ORF">JFY71_07935</name>
</gene>
<proteinExistence type="predicted"/>
<protein>
    <submittedName>
        <fullName evidence="1">ABC transporter ATP-binding protein</fullName>
    </submittedName>
</protein>
<keyword evidence="1" id="KW-0067">ATP-binding</keyword>
<reference evidence="1 2" key="1">
    <citation type="journal article" date="2022" name="Int. J. Syst. Evol. Microbiol.">
        <title>Miniphocaeibacter halophilus sp. nov., an ammonium-tolerant acetate-producing bacterium isolated from a biogas system.</title>
        <authorList>
            <person name="Schnurer A."/>
            <person name="Singh A."/>
            <person name="Bi S."/>
            <person name="Qiao W."/>
            <person name="Westerholm M."/>
        </authorList>
    </citation>
    <scope>NUCLEOTIDE SEQUENCE [LARGE SCALE GENOMIC DNA]</scope>
    <source>
        <strain evidence="1 2">AMB_01</strain>
    </source>
</reference>
<sequence length="582" mass="66524">MFKIFNKLSWFIKYYKKYYILVLITMIISNILIIIPPRLLGIILDDISSKTLTLEKLYTLVAILVVVVLVHYGSNYIWSYYIFKASDEIERVTRFRLMKKYLRQSPKFFEKNTTGSLMGKATNDVSMISEFAGYGMMAFSDATLYPLAILIVMAFSVSFKLTIVSILPLPLLFYATKKIETILYARFEQVQRSFDRLNDIVLENISGVRVVRSYTLEKSQTKEFEEECLDYYEKNMNLVKVASIYGFISRVIPGLSMVITIIYGTYLIGVNDLTIGNLVSATLYINMLVWPMFALGDFATIAEQASASMDRINEVLNYKEDLIDNENAIIYEGKGNIEFNNLDFYYPTSKYKVLDNISFVLKNGQSLGVVGKTGSGKTTLVKQLLKMYNLKEKSLKVGKNYIEDLNTRSLREKIGYVPQRHIVFSKTIEDNIKFSDSSKTHEDVEKVVELADFKKDLSQLPQGLNTMAGERGVSLSGGQKQRISIARALIKEPEILILDDSLSAVDANTEQKILKNLKEYRKNKTNIITAHRLSAVQHADLIIVLDNGKIIEQGTHEELFMKDGWYREQFIHQQLKGEENGE</sequence>
<evidence type="ECO:0000313" key="1">
    <source>
        <dbReference type="EMBL" id="QQK07249.1"/>
    </source>
</evidence>
<name>A0AC61MS28_9FIRM</name>
<accession>A0AC61MS28</accession>
<dbReference type="Proteomes" id="UP000595814">
    <property type="component" value="Chromosome"/>
</dbReference>
<dbReference type="EMBL" id="CP066744">
    <property type="protein sequence ID" value="QQK07249.1"/>
    <property type="molecule type" value="Genomic_DNA"/>
</dbReference>
<keyword evidence="1" id="KW-0547">Nucleotide-binding</keyword>
<keyword evidence="2" id="KW-1185">Reference proteome</keyword>
<organism evidence="1 2">
    <name type="scientific">Miniphocaeibacter halophilus</name>
    <dbReference type="NCBI Taxonomy" id="2931922"/>
    <lineage>
        <taxon>Bacteria</taxon>
        <taxon>Bacillati</taxon>
        <taxon>Bacillota</taxon>
        <taxon>Tissierellia</taxon>
        <taxon>Tissierellales</taxon>
        <taxon>Peptoniphilaceae</taxon>
        <taxon>Miniphocaeibacter</taxon>
    </lineage>
</organism>
<evidence type="ECO:0000313" key="2">
    <source>
        <dbReference type="Proteomes" id="UP000595814"/>
    </source>
</evidence>